<dbReference type="PROSITE" id="PS50889">
    <property type="entry name" value="S4"/>
    <property type="match status" value="1"/>
</dbReference>
<dbReference type="InterPro" id="IPR036986">
    <property type="entry name" value="S4_RNA-bd_sf"/>
</dbReference>
<dbReference type="InterPro" id="IPR050188">
    <property type="entry name" value="RluA_PseudoU_synthase"/>
</dbReference>
<evidence type="ECO:0000256" key="2">
    <source>
        <dbReference type="ARBA" id="ARBA00010876"/>
    </source>
</evidence>
<gene>
    <name evidence="7" type="ORF">O7R10_00610</name>
</gene>
<protein>
    <recommendedName>
        <fullName evidence="5">Pseudouridine synthase</fullName>
        <ecNumber evidence="5">5.4.99.-</ecNumber>
    </recommendedName>
</protein>
<evidence type="ECO:0000256" key="1">
    <source>
        <dbReference type="ARBA" id="ARBA00000073"/>
    </source>
</evidence>
<dbReference type="Pfam" id="PF01479">
    <property type="entry name" value="S4"/>
    <property type="match status" value="1"/>
</dbReference>
<dbReference type="CDD" id="cd02869">
    <property type="entry name" value="PseudoU_synth_RluA_like"/>
    <property type="match status" value="1"/>
</dbReference>
<dbReference type="InterPro" id="IPR020103">
    <property type="entry name" value="PsdUridine_synth_cat_dom_sf"/>
</dbReference>
<comment type="catalytic activity">
    <reaction evidence="1 5">
        <text>a uridine in RNA = a pseudouridine in RNA</text>
        <dbReference type="Rhea" id="RHEA:48348"/>
        <dbReference type="Rhea" id="RHEA-COMP:12068"/>
        <dbReference type="Rhea" id="RHEA-COMP:12069"/>
        <dbReference type="ChEBI" id="CHEBI:65314"/>
        <dbReference type="ChEBI" id="CHEBI:65315"/>
    </reaction>
</comment>
<dbReference type="InterPro" id="IPR002942">
    <property type="entry name" value="S4_RNA-bd"/>
</dbReference>
<dbReference type="Gene3D" id="3.30.2350.10">
    <property type="entry name" value="Pseudouridine synthase"/>
    <property type="match status" value="1"/>
</dbReference>
<evidence type="ECO:0000256" key="5">
    <source>
        <dbReference type="RuleBase" id="RU362028"/>
    </source>
</evidence>
<dbReference type="SUPFAM" id="SSF55174">
    <property type="entry name" value="Alpha-L RNA-binding motif"/>
    <property type="match status" value="1"/>
</dbReference>
<dbReference type="Gene3D" id="3.10.290.10">
    <property type="entry name" value="RNA-binding S4 domain"/>
    <property type="match status" value="1"/>
</dbReference>
<dbReference type="InterPro" id="IPR006225">
    <property type="entry name" value="PsdUridine_synth_RluC/D"/>
</dbReference>
<dbReference type="PROSITE" id="PS01129">
    <property type="entry name" value="PSI_RLU"/>
    <property type="match status" value="1"/>
</dbReference>
<dbReference type="Pfam" id="PF00849">
    <property type="entry name" value="PseudoU_synth_2"/>
    <property type="match status" value="1"/>
</dbReference>
<proteinExistence type="inferred from homology"/>
<name>A0ABY7M4C8_9MOLU</name>
<keyword evidence="4" id="KW-0694">RNA-binding</keyword>
<evidence type="ECO:0000256" key="3">
    <source>
        <dbReference type="ARBA" id="ARBA00023235"/>
    </source>
</evidence>
<dbReference type="EC" id="5.4.99.-" evidence="5"/>
<dbReference type="SMART" id="SM00363">
    <property type="entry name" value="S4"/>
    <property type="match status" value="1"/>
</dbReference>
<comment type="function">
    <text evidence="5">Responsible for synthesis of pseudouridine from uracil.</text>
</comment>
<evidence type="ECO:0000259" key="6">
    <source>
        <dbReference type="SMART" id="SM00363"/>
    </source>
</evidence>
<organism evidence="7 8">
    <name type="scientific">Candidatus Phytoplasma sacchari</name>
    <dbReference type="NCBI Taxonomy" id="2609813"/>
    <lineage>
        <taxon>Bacteria</taxon>
        <taxon>Bacillati</taxon>
        <taxon>Mycoplasmatota</taxon>
        <taxon>Mollicutes</taxon>
        <taxon>Acholeplasmatales</taxon>
        <taxon>Acholeplasmataceae</taxon>
        <taxon>Candidatus Phytoplasma</taxon>
        <taxon>16SrXI (Rice yellow dwarf group)</taxon>
    </lineage>
</organism>
<dbReference type="NCBIfam" id="TIGR00005">
    <property type="entry name" value="rluA_subfam"/>
    <property type="match status" value="1"/>
</dbReference>
<dbReference type="PANTHER" id="PTHR21600:SF44">
    <property type="entry name" value="RIBOSOMAL LARGE SUBUNIT PSEUDOURIDINE SYNTHASE D"/>
    <property type="match status" value="1"/>
</dbReference>
<dbReference type="PANTHER" id="PTHR21600">
    <property type="entry name" value="MITOCHONDRIAL RNA PSEUDOURIDINE SYNTHASE"/>
    <property type="match status" value="1"/>
</dbReference>
<evidence type="ECO:0000313" key="7">
    <source>
        <dbReference type="EMBL" id="WBL31551.1"/>
    </source>
</evidence>
<dbReference type="InterPro" id="IPR006145">
    <property type="entry name" value="PsdUridine_synth_RsuA/RluA"/>
</dbReference>
<dbReference type="SUPFAM" id="SSF55120">
    <property type="entry name" value="Pseudouridine synthase"/>
    <property type="match status" value="1"/>
</dbReference>
<evidence type="ECO:0000313" key="8">
    <source>
        <dbReference type="Proteomes" id="UP001210120"/>
    </source>
</evidence>
<evidence type="ECO:0000256" key="4">
    <source>
        <dbReference type="PROSITE-ProRule" id="PRU00182"/>
    </source>
</evidence>
<comment type="similarity">
    <text evidence="2 5">Belongs to the pseudouridine synthase RluA family.</text>
</comment>
<sequence>MNKNLLISKKEDEKRLDYFLSQKLSLSRSKCSNLIKSGKILINNNIKIKKNYILKKNDLINIKIQKEEKENYNIQPINLNLKIIYEDQFLAIIDKPSGLIVHPSPNYSGITLINGLIFHIESLKKIKSDRPGIIHRLDKNTTGLIIIGKEEEIVSQMQELIKKRKIKRIYWALIHGFLDKEGIINLPIKRDFKNRLRMAISPEGKPSITYFKTLKKFKNTSLIELELETGRTHQIRVHLSYLKKPIIGDILYGKKKDNIKTQLLHAKKINFIHPVTKKYLNFEIPLPDLFQKKLDILKNNIK</sequence>
<dbReference type="EMBL" id="CP115156">
    <property type="protein sequence ID" value="WBL31551.1"/>
    <property type="molecule type" value="Genomic_DNA"/>
</dbReference>
<reference evidence="7" key="1">
    <citation type="submission" date="2022-12" db="EMBL/GenBank/DDBJ databases">
        <title>Genomic Characterization of Candidatus Phytoplasma sacchari in China.</title>
        <authorList>
            <person name="Zhang R.-Y."/>
        </authorList>
    </citation>
    <scope>NUCLEOTIDE SEQUENCE [LARGE SCALE GENOMIC DNA]</scope>
    <source>
        <strain evidence="7">SCWL1</strain>
    </source>
</reference>
<dbReference type="InterPro" id="IPR006224">
    <property type="entry name" value="PsdUridine_synth_RluA-like_CS"/>
</dbReference>
<keyword evidence="3 5" id="KW-0413">Isomerase</keyword>
<accession>A0ABY7M4C8</accession>
<feature type="domain" description="RNA-binding S4" evidence="6">
    <location>
        <begin position="14"/>
        <end position="73"/>
    </location>
</feature>
<dbReference type="Proteomes" id="UP001210120">
    <property type="component" value="Chromosome"/>
</dbReference>
<keyword evidence="8" id="KW-1185">Reference proteome</keyword>